<comment type="similarity">
    <text evidence="1 3">Belongs to the type-B carboxylesterase/lipase family.</text>
</comment>
<proteinExistence type="inferred from homology"/>
<organism evidence="5 6">
    <name type="scientific">Fusarium kuroshium</name>
    <dbReference type="NCBI Taxonomy" id="2010991"/>
    <lineage>
        <taxon>Eukaryota</taxon>
        <taxon>Fungi</taxon>
        <taxon>Dikarya</taxon>
        <taxon>Ascomycota</taxon>
        <taxon>Pezizomycotina</taxon>
        <taxon>Sordariomycetes</taxon>
        <taxon>Hypocreomycetidae</taxon>
        <taxon>Hypocreales</taxon>
        <taxon>Nectriaceae</taxon>
        <taxon>Fusarium</taxon>
        <taxon>Fusarium solani species complex</taxon>
    </lineage>
</organism>
<dbReference type="PROSITE" id="PS00122">
    <property type="entry name" value="CARBOXYLESTERASE_B_1"/>
    <property type="match status" value="1"/>
</dbReference>
<gene>
    <name evidence="5" type="ORF">CDV36_007203</name>
</gene>
<dbReference type="Gene3D" id="3.40.50.1820">
    <property type="entry name" value="alpha/beta hydrolase"/>
    <property type="match status" value="1"/>
</dbReference>
<evidence type="ECO:0000259" key="4">
    <source>
        <dbReference type="Pfam" id="PF00135"/>
    </source>
</evidence>
<keyword evidence="2 3" id="KW-0378">Hydrolase</keyword>
<accession>A0A3M2S6H4</accession>
<name>A0A3M2S6H4_9HYPO</name>
<evidence type="ECO:0000313" key="6">
    <source>
        <dbReference type="Proteomes" id="UP000277212"/>
    </source>
</evidence>
<dbReference type="EC" id="3.1.1.-" evidence="3"/>
<dbReference type="SUPFAM" id="SSF53474">
    <property type="entry name" value="alpha/beta-Hydrolases"/>
    <property type="match status" value="1"/>
</dbReference>
<dbReference type="STRING" id="2010991.A0A3M2S6H4"/>
<dbReference type="PANTHER" id="PTHR11559">
    <property type="entry name" value="CARBOXYLESTERASE"/>
    <property type="match status" value="1"/>
</dbReference>
<evidence type="ECO:0000313" key="5">
    <source>
        <dbReference type="EMBL" id="RMJ13167.1"/>
    </source>
</evidence>
<dbReference type="InterPro" id="IPR002018">
    <property type="entry name" value="CarbesteraseB"/>
</dbReference>
<dbReference type="InterPro" id="IPR050309">
    <property type="entry name" value="Type-B_Carboxylest/Lipase"/>
</dbReference>
<dbReference type="InterPro" id="IPR019826">
    <property type="entry name" value="Carboxylesterase_B_AS"/>
</dbReference>
<evidence type="ECO:0000256" key="3">
    <source>
        <dbReference type="RuleBase" id="RU361235"/>
    </source>
</evidence>
<evidence type="ECO:0000256" key="2">
    <source>
        <dbReference type="ARBA" id="ARBA00022801"/>
    </source>
</evidence>
<dbReference type="OrthoDB" id="408631at2759"/>
<keyword evidence="3" id="KW-0732">Signal</keyword>
<dbReference type="Pfam" id="PF00135">
    <property type="entry name" value="COesterase"/>
    <property type="match status" value="1"/>
</dbReference>
<feature type="signal peptide" evidence="3">
    <location>
        <begin position="1"/>
        <end position="20"/>
    </location>
</feature>
<protein>
    <recommendedName>
        <fullName evidence="3">Carboxylic ester hydrolase</fullName>
        <ecNumber evidence="3">3.1.1.-</ecNumber>
    </recommendedName>
</protein>
<dbReference type="InterPro" id="IPR029058">
    <property type="entry name" value="AB_hydrolase_fold"/>
</dbReference>
<dbReference type="InterPro" id="IPR019819">
    <property type="entry name" value="Carboxylesterase_B_CS"/>
</dbReference>
<comment type="caution">
    <text evidence="5">The sequence shown here is derived from an EMBL/GenBank/DDBJ whole genome shotgun (WGS) entry which is preliminary data.</text>
</comment>
<feature type="chain" id="PRO_5017849014" description="Carboxylic ester hydrolase" evidence="3">
    <location>
        <begin position="21"/>
        <end position="536"/>
    </location>
</feature>
<evidence type="ECO:0000256" key="1">
    <source>
        <dbReference type="ARBA" id="ARBA00005964"/>
    </source>
</evidence>
<reference evidence="5 6" key="1">
    <citation type="submission" date="2017-06" db="EMBL/GenBank/DDBJ databases">
        <title>Comparative genomic analysis of Ambrosia Fusariam Clade fungi.</title>
        <authorList>
            <person name="Stajich J.E."/>
            <person name="Carrillo J."/>
            <person name="Kijimoto T."/>
            <person name="Eskalen A."/>
            <person name="O'Donnell K."/>
            <person name="Kasson M."/>
        </authorList>
    </citation>
    <scope>NUCLEOTIDE SEQUENCE [LARGE SCALE GENOMIC DNA]</scope>
    <source>
        <strain evidence="5">UCR3666</strain>
    </source>
</reference>
<dbReference type="Proteomes" id="UP000277212">
    <property type="component" value="Unassembled WGS sequence"/>
</dbReference>
<sequence length="536" mass="59203">MGIFSVILLASTLLLSFVHAVDPIVDLQYSKYKGKELGNGVTQWLGMRYASPPLKNLRFKPPKDPLSTRTVQDASDFGLKCIGTKTKADNIGKTDSEDCLFINVFAPSNASSRDKLPVFFFIQGGGFNSNSNPIVNGTGLIKAGDMDMVVVTLNYRVGVYGFLNDGDQVTPNIGLLDQRKGLEWVQRHISKFGGDPKHVVLGGDSAGAASISLHLSAFGGKDEGLFHAVAAESISFATMLTVKESFYQYENLTKKLGCTGKDSLSCLRSKTTKEIQKANSNIPYSGGSTPPLFMWTPVIDGDLIPDLTYKLFEEGKFIKVPAIVGDDMNGGTIFAPKMASTREQGEDFLKAQFPYLTADHLSKIGDLYPNRNKTCPNAGCYWRQISDVYGQMRYMCPGIYISSALTRYGMPESWNYLYNVQDPDAMEQGLGVPHTVEVHAIFSPGLGGANPPASYLKGKKNALVIPMTQGYWSSFIRSYDPNKYRHEVSTKWEAWTDKRKQRIVFETGGETRMEKLSRDMQKKCAYLSSIGPDIRQ</sequence>
<dbReference type="GO" id="GO:0016787">
    <property type="term" value="F:hydrolase activity"/>
    <property type="evidence" value="ECO:0007669"/>
    <property type="project" value="UniProtKB-KW"/>
</dbReference>
<dbReference type="PROSITE" id="PS00941">
    <property type="entry name" value="CARBOXYLESTERASE_B_2"/>
    <property type="match status" value="1"/>
</dbReference>
<dbReference type="EMBL" id="NKUJ01000115">
    <property type="protein sequence ID" value="RMJ13167.1"/>
    <property type="molecule type" value="Genomic_DNA"/>
</dbReference>
<keyword evidence="6" id="KW-1185">Reference proteome</keyword>
<feature type="domain" description="Carboxylesterase type B" evidence="4">
    <location>
        <begin position="22"/>
        <end position="515"/>
    </location>
</feature>
<dbReference type="AlphaFoldDB" id="A0A3M2S6H4"/>